<evidence type="ECO:0000313" key="4">
    <source>
        <dbReference type="Proteomes" id="UP001183176"/>
    </source>
</evidence>
<reference evidence="4" key="1">
    <citation type="submission" date="2023-07" db="EMBL/GenBank/DDBJ databases">
        <title>30 novel species of actinomycetes from the DSMZ collection.</title>
        <authorList>
            <person name="Nouioui I."/>
        </authorList>
    </citation>
    <scope>NUCLEOTIDE SEQUENCE [LARGE SCALE GENOMIC DNA]</scope>
    <source>
        <strain evidence="4">DSM 44399</strain>
    </source>
</reference>
<dbReference type="PANTHER" id="PTHR36933:SF1">
    <property type="entry name" value="SLL0788 PROTEIN"/>
    <property type="match status" value="1"/>
</dbReference>
<keyword evidence="4" id="KW-1185">Reference proteome</keyword>
<dbReference type="EMBL" id="JAVREH010000058">
    <property type="protein sequence ID" value="MDT0263907.1"/>
    <property type="molecule type" value="Genomic_DNA"/>
</dbReference>
<feature type="domain" description="DUF305" evidence="2">
    <location>
        <begin position="93"/>
        <end position="240"/>
    </location>
</feature>
<accession>A0ABU2JFX9</accession>
<dbReference type="Gene3D" id="1.20.1260.10">
    <property type="match status" value="1"/>
</dbReference>
<organism evidence="3 4">
    <name type="scientific">Jatrophihabitans lederbergiae</name>
    <dbReference type="NCBI Taxonomy" id="3075547"/>
    <lineage>
        <taxon>Bacteria</taxon>
        <taxon>Bacillati</taxon>
        <taxon>Actinomycetota</taxon>
        <taxon>Actinomycetes</taxon>
        <taxon>Jatrophihabitantales</taxon>
        <taxon>Jatrophihabitantaceae</taxon>
        <taxon>Jatrophihabitans</taxon>
    </lineage>
</organism>
<sequence length="244" mass="25628">MHQPDVSRRGHALVPIDSRNLSNSERHFTMRIATRIAAGFLASATTLTLAACGSSKTSGMDSMSTSGGSSPAASASSSMSMSMSMSDSHNHADLAFATDMIPHHGQAIDMADMAVKKATNSQVKQLGIQIKAAQDPEISTMSGWLKEWGAPVPSASMPGMDMGGMSMNGMMSADEMKQLDAATGTAFDKLWVQMMIKHHQGAIAMAKTELASGQYPQAKALAQSISNSQAKEVTTMQSLLSALG</sequence>
<proteinExistence type="predicted"/>
<comment type="caution">
    <text evidence="3">The sequence shown here is derived from an EMBL/GenBank/DDBJ whole genome shotgun (WGS) entry which is preliminary data.</text>
</comment>
<dbReference type="InterPro" id="IPR012347">
    <property type="entry name" value="Ferritin-like"/>
</dbReference>
<protein>
    <submittedName>
        <fullName evidence="3">DUF305 domain-containing protein</fullName>
    </submittedName>
</protein>
<feature type="region of interest" description="Disordered" evidence="1">
    <location>
        <begin position="55"/>
        <end position="84"/>
    </location>
</feature>
<dbReference type="Pfam" id="PF03713">
    <property type="entry name" value="DUF305"/>
    <property type="match status" value="1"/>
</dbReference>
<name>A0ABU2JFX9_9ACTN</name>
<evidence type="ECO:0000313" key="3">
    <source>
        <dbReference type="EMBL" id="MDT0263907.1"/>
    </source>
</evidence>
<dbReference type="Proteomes" id="UP001183176">
    <property type="component" value="Unassembled WGS sequence"/>
</dbReference>
<evidence type="ECO:0000256" key="1">
    <source>
        <dbReference type="SAM" id="MobiDB-lite"/>
    </source>
</evidence>
<dbReference type="PANTHER" id="PTHR36933">
    <property type="entry name" value="SLL0788 PROTEIN"/>
    <property type="match status" value="1"/>
</dbReference>
<gene>
    <name evidence="3" type="ORF">RM423_21255</name>
</gene>
<dbReference type="RefSeq" id="WP_311425050.1">
    <property type="nucleotide sequence ID" value="NZ_JAVREH010000058.1"/>
</dbReference>
<dbReference type="InterPro" id="IPR005183">
    <property type="entry name" value="DUF305_CopM-like"/>
</dbReference>
<evidence type="ECO:0000259" key="2">
    <source>
        <dbReference type="Pfam" id="PF03713"/>
    </source>
</evidence>